<dbReference type="Proteomes" id="UP000668403">
    <property type="component" value="Unassembled WGS sequence"/>
</dbReference>
<evidence type="ECO:0000313" key="3">
    <source>
        <dbReference type="EMBL" id="MBO2989819.1"/>
    </source>
</evidence>
<proteinExistence type="predicted"/>
<dbReference type="RefSeq" id="WP_208240505.1">
    <property type="nucleotide sequence ID" value="NZ_BAAAQU010000002.1"/>
</dbReference>
<protein>
    <submittedName>
        <fullName evidence="3">Uncharacterized protein</fullName>
    </submittedName>
</protein>
<sequence length="134" mass="14935">METFLSDIGPYLVSGGIFGAIATVAVAIITSRSKRGTERADAAATITESATDLLTPMREELARLREDQRQQAEDHRAELQILTRRVAKLEGMVEEYARREWALVRYVRALIDSHRRHAPGAELPPVPQALTDLI</sequence>
<evidence type="ECO:0000256" key="1">
    <source>
        <dbReference type="SAM" id="Coils"/>
    </source>
</evidence>
<organism evidence="3 4">
    <name type="scientific">Leucobacter tardus</name>
    <dbReference type="NCBI Taxonomy" id="501483"/>
    <lineage>
        <taxon>Bacteria</taxon>
        <taxon>Bacillati</taxon>
        <taxon>Actinomycetota</taxon>
        <taxon>Actinomycetes</taxon>
        <taxon>Micrococcales</taxon>
        <taxon>Microbacteriaceae</taxon>
        <taxon>Leucobacter</taxon>
    </lineage>
</organism>
<name>A0A939TN43_9MICO</name>
<feature type="coiled-coil region" evidence="1">
    <location>
        <begin position="58"/>
        <end position="99"/>
    </location>
</feature>
<keyword evidence="1" id="KW-0175">Coiled coil</keyword>
<feature type="transmembrane region" description="Helical" evidence="2">
    <location>
        <begin position="12"/>
        <end position="30"/>
    </location>
</feature>
<reference evidence="3" key="1">
    <citation type="submission" date="2021-03" db="EMBL/GenBank/DDBJ databases">
        <title>Leucobacter chromiisoli sp. nov., isolated from chromium-containing soil of chemical plant.</title>
        <authorList>
            <person name="Xu Z."/>
        </authorList>
    </citation>
    <scope>NUCLEOTIDE SEQUENCE</scope>
    <source>
        <strain evidence="3">K 70/01</strain>
    </source>
</reference>
<keyword evidence="2" id="KW-0812">Transmembrane</keyword>
<keyword evidence="2" id="KW-1133">Transmembrane helix</keyword>
<keyword evidence="4" id="KW-1185">Reference proteome</keyword>
<gene>
    <name evidence="3" type="ORF">J4H85_07405</name>
</gene>
<evidence type="ECO:0000256" key="2">
    <source>
        <dbReference type="SAM" id="Phobius"/>
    </source>
</evidence>
<keyword evidence="2" id="KW-0472">Membrane</keyword>
<comment type="caution">
    <text evidence="3">The sequence shown here is derived from an EMBL/GenBank/DDBJ whole genome shotgun (WGS) entry which is preliminary data.</text>
</comment>
<dbReference type="AlphaFoldDB" id="A0A939TN43"/>
<accession>A0A939TN43</accession>
<dbReference type="EMBL" id="JAGFBF010000005">
    <property type="protein sequence ID" value="MBO2989819.1"/>
    <property type="molecule type" value="Genomic_DNA"/>
</dbReference>
<evidence type="ECO:0000313" key="4">
    <source>
        <dbReference type="Proteomes" id="UP000668403"/>
    </source>
</evidence>